<evidence type="ECO:0000313" key="3">
    <source>
        <dbReference type="EMBL" id="KXT29017.1"/>
    </source>
</evidence>
<dbReference type="GO" id="GO:0017118">
    <property type="term" value="F:lipoyltransferase activity"/>
    <property type="evidence" value="ECO:0007669"/>
    <property type="project" value="TreeGrafter"/>
</dbReference>
<dbReference type="AlphaFoldDB" id="A0A139JPX6"/>
<protein>
    <submittedName>
        <fullName evidence="3">Biotin/lipoate A/B ligase family protein</fullName>
    </submittedName>
</protein>
<evidence type="ECO:0000313" key="4">
    <source>
        <dbReference type="Proteomes" id="UP000070069"/>
    </source>
</evidence>
<dbReference type="SUPFAM" id="SSF55681">
    <property type="entry name" value="Class II aaRS and biotin synthetases"/>
    <property type="match status" value="1"/>
</dbReference>
<comment type="caution">
    <text evidence="3">The sequence shown here is derived from an EMBL/GenBank/DDBJ whole genome shotgun (WGS) entry which is preliminary data.</text>
</comment>
<dbReference type="GO" id="GO:0016874">
    <property type="term" value="F:ligase activity"/>
    <property type="evidence" value="ECO:0007669"/>
    <property type="project" value="UniProtKB-KW"/>
</dbReference>
<dbReference type="GO" id="GO:0009249">
    <property type="term" value="P:protein lipoylation"/>
    <property type="evidence" value="ECO:0007669"/>
    <property type="project" value="InterPro"/>
</dbReference>
<reference evidence="3 4" key="1">
    <citation type="submission" date="2016-02" db="EMBL/GenBank/DDBJ databases">
        <title>A draft genome sequence of Candidatus Phytoplasma oryzae strain Mbita1, the causative agent of Napier Grass stunt disease in Kenya.</title>
        <authorList>
            <person name="Fischer A."/>
            <person name="Santa-Cruz I."/>
            <person name="Wambua L."/>
            <person name="Olds C."/>
            <person name="Midega C."/>
            <person name="Dickinson M."/>
            <person name="Kawicha P."/>
            <person name="Khan Z."/>
            <person name="Masiga D."/>
            <person name="Jores J."/>
            <person name="Bernd S."/>
        </authorList>
    </citation>
    <scope>NUCLEOTIDE SEQUENCE [LARGE SCALE GENOMIC DNA]</scope>
    <source>
        <strain evidence="3">Mbita1</strain>
    </source>
</reference>
<name>A0A139JPX6_9MOLU</name>
<feature type="non-terminal residue" evidence="3">
    <location>
        <position position="145"/>
    </location>
</feature>
<sequence>MILVKYLRKEDLKPYFYFALEEYILNNLLKKNEVFFFLWIIKGIVIGKNQVIENEINLEFIKKNKISIFRRPTGGGCVFNDTKTPLFSIITKKNVGFSFKQYLSKIINSFQKLGINLYFSGRNDILLDNKKVSGSSFMENKNGLI</sequence>
<dbReference type="PANTHER" id="PTHR12561">
    <property type="entry name" value="LIPOATE-PROTEIN LIGASE"/>
    <property type="match status" value="1"/>
</dbReference>
<evidence type="ECO:0000259" key="2">
    <source>
        <dbReference type="PROSITE" id="PS51733"/>
    </source>
</evidence>
<dbReference type="Proteomes" id="UP000070069">
    <property type="component" value="Unassembled WGS sequence"/>
</dbReference>
<feature type="domain" description="BPL/LPL catalytic" evidence="2">
    <location>
        <begin position="28"/>
        <end position="145"/>
    </location>
</feature>
<dbReference type="PANTHER" id="PTHR12561:SF3">
    <property type="entry name" value="LIPOYLTRANSFERASE 1, MITOCHONDRIAL"/>
    <property type="match status" value="1"/>
</dbReference>
<evidence type="ECO:0000256" key="1">
    <source>
        <dbReference type="ARBA" id="ARBA00005085"/>
    </source>
</evidence>
<dbReference type="PROSITE" id="PS51733">
    <property type="entry name" value="BPL_LPL_CATALYTIC"/>
    <property type="match status" value="1"/>
</dbReference>
<dbReference type="InterPro" id="IPR004143">
    <property type="entry name" value="BPL_LPL_catalytic"/>
</dbReference>
<dbReference type="Gene3D" id="3.30.930.10">
    <property type="entry name" value="Bira Bifunctional Protein, Domain 2"/>
    <property type="match status" value="1"/>
</dbReference>
<dbReference type="GO" id="GO:0005737">
    <property type="term" value="C:cytoplasm"/>
    <property type="evidence" value="ECO:0007669"/>
    <property type="project" value="TreeGrafter"/>
</dbReference>
<dbReference type="InterPro" id="IPR045864">
    <property type="entry name" value="aa-tRNA-synth_II/BPL/LPL"/>
</dbReference>
<accession>A0A139JPX6</accession>
<gene>
    <name evidence="3" type="ORF">AXA84_0467</name>
</gene>
<dbReference type="Pfam" id="PF21948">
    <property type="entry name" value="LplA-B_cat"/>
    <property type="match status" value="1"/>
</dbReference>
<dbReference type="OrthoDB" id="9788148at2"/>
<proteinExistence type="predicted"/>
<keyword evidence="3" id="KW-0436">Ligase</keyword>
<dbReference type="RefSeq" id="WP_145902602.1">
    <property type="nucleotide sequence ID" value="NZ_LTBM01000026.1"/>
</dbReference>
<dbReference type="InterPro" id="IPR004562">
    <property type="entry name" value="LipoylTrfase_LipoateP_Ligase"/>
</dbReference>
<comment type="pathway">
    <text evidence="1">Protein modification; protein lipoylation via exogenous pathway; protein N(6)-(lipoyl)lysine from lipoate: step 2/2.</text>
</comment>
<dbReference type="UniPathway" id="UPA00537">
    <property type="reaction ID" value="UER00595"/>
</dbReference>
<dbReference type="EMBL" id="LTBM01000026">
    <property type="protein sequence ID" value="KXT29017.1"/>
    <property type="molecule type" value="Genomic_DNA"/>
</dbReference>
<organism evidence="3 4">
    <name type="scientific">Candidatus Phytoplasma oryzae</name>
    <dbReference type="NCBI Taxonomy" id="203274"/>
    <lineage>
        <taxon>Bacteria</taxon>
        <taxon>Bacillati</taxon>
        <taxon>Mycoplasmatota</taxon>
        <taxon>Mollicutes</taxon>
        <taxon>Acholeplasmatales</taxon>
        <taxon>Acholeplasmataceae</taxon>
        <taxon>Candidatus Phytoplasma</taxon>
        <taxon>16SrXI (Rice yellow dwarf group)</taxon>
    </lineage>
</organism>